<sequence>MAKKLDDVVVDVSNDDRFDRFNAAEERLSKGKTALPSISPTAVPVAEKERRNSSVSMPRYVWKNLGDAAHADDVPQNIYVMKALKAYGIEIDEEDLIDPRKTRNSKK</sequence>
<gene>
    <name evidence="1" type="ORF">DI626_09155</name>
</gene>
<reference evidence="1 2" key="1">
    <citation type="submission" date="2017-08" db="EMBL/GenBank/DDBJ databases">
        <title>Infants hospitalized years apart are colonized by the same room-sourced microbial strains.</title>
        <authorList>
            <person name="Brooks B."/>
            <person name="Olm M.R."/>
            <person name="Firek B.A."/>
            <person name="Baker R."/>
            <person name="Thomas B.C."/>
            <person name="Morowitz M.J."/>
            <person name="Banfield J.F."/>
        </authorList>
    </citation>
    <scope>NUCLEOTIDE SEQUENCE [LARGE SCALE GENOMIC DNA]</scope>
    <source>
        <strain evidence="1">S2_018_000_R2_104</strain>
    </source>
</reference>
<proteinExistence type="predicted"/>
<dbReference type="EMBL" id="QFNK01000215">
    <property type="protein sequence ID" value="PZO83323.1"/>
    <property type="molecule type" value="Genomic_DNA"/>
</dbReference>
<evidence type="ECO:0000313" key="1">
    <source>
        <dbReference type="EMBL" id="PZO83323.1"/>
    </source>
</evidence>
<accession>A0A2W4ZLK2</accession>
<name>A0A2W4ZLK2_9BACT</name>
<protein>
    <submittedName>
        <fullName evidence="1">Uncharacterized protein</fullName>
    </submittedName>
</protein>
<evidence type="ECO:0000313" key="2">
    <source>
        <dbReference type="Proteomes" id="UP000249557"/>
    </source>
</evidence>
<dbReference type="Proteomes" id="UP000249557">
    <property type="component" value="Unassembled WGS sequence"/>
</dbReference>
<organism evidence="1 2">
    <name type="scientific">Micavibrio aeruginosavorus</name>
    <dbReference type="NCBI Taxonomy" id="349221"/>
    <lineage>
        <taxon>Bacteria</taxon>
        <taxon>Pseudomonadati</taxon>
        <taxon>Bdellovibrionota</taxon>
        <taxon>Bdellovibrionia</taxon>
        <taxon>Bdellovibrionales</taxon>
        <taxon>Pseudobdellovibrionaceae</taxon>
        <taxon>Micavibrio</taxon>
    </lineage>
</organism>
<dbReference type="AlphaFoldDB" id="A0A2W4ZLK2"/>
<comment type="caution">
    <text evidence="1">The sequence shown here is derived from an EMBL/GenBank/DDBJ whole genome shotgun (WGS) entry which is preliminary data.</text>
</comment>